<proteinExistence type="predicted"/>
<accession>A0A1H5W8L5</accession>
<reference evidence="1 2" key="1">
    <citation type="submission" date="2016-10" db="EMBL/GenBank/DDBJ databases">
        <authorList>
            <person name="de Groot N.N."/>
        </authorList>
    </citation>
    <scope>NUCLEOTIDE SEQUENCE [LARGE SCALE GENOMIC DNA]</scope>
    <source>
        <strain evidence="1 2">Nm13</strain>
    </source>
</reference>
<sequence>MTGRGGENKGAKREKMCQFVGFSETSKSAKTLKNPREHPRVGEKKPMKGWSLVLVEIRGDEHWYARLLTSAESSGFL</sequence>
<organism evidence="1 2">
    <name type="scientific">Nitrosomonas ureae</name>
    <dbReference type="NCBI Taxonomy" id="44577"/>
    <lineage>
        <taxon>Bacteria</taxon>
        <taxon>Pseudomonadati</taxon>
        <taxon>Pseudomonadota</taxon>
        <taxon>Betaproteobacteria</taxon>
        <taxon>Nitrosomonadales</taxon>
        <taxon>Nitrosomonadaceae</taxon>
        <taxon>Nitrosomonas</taxon>
    </lineage>
</organism>
<gene>
    <name evidence="1" type="ORF">SAMN05216334_1175</name>
</gene>
<name>A0A1H5W8L5_9PROT</name>
<evidence type="ECO:0000313" key="2">
    <source>
        <dbReference type="Proteomes" id="UP000236753"/>
    </source>
</evidence>
<dbReference type="AlphaFoldDB" id="A0A1H5W8L5"/>
<evidence type="ECO:0000313" key="1">
    <source>
        <dbReference type="EMBL" id="SEF95531.1"/>
    </source>
</evidence>
<protein>
    <submittedName>
        <fullName evidence="1">Uncharacterized protein</fullName>
    </submittedName>
</protein>
<dbReference type="EMBL" id="FNUX01000017">
    <property type="protein sequence ID" value="SEF95531.1"/>
    <property type="molecule type" value="Genomic_DNA"/>
</dbReference>
<dbReference type="Proteomes" id="UP000236753">
    <property type="component" value="Unassembled WGS sequence"/>
</dbReference>